<dbReference type="EMBL" id="MAJD01000002">
    <property type="protein sequence ID" value="OBX33863.1"/>
    <property type="molecule type" value="Genomic_DNA"/>
</dbReference>
<dbReference type="GeneID" id="91010613"/>
<gene>
    <name evidence="2" type="ORF">A8U91_02906</name>
</gene>
<evidence type="ECO:0000259" key="1">
    <source>
        <dbReference type="Pfam" id="PF03413"/>
    </source>
</evidence>
<dbReference type="Pfam" id="PF03413">
    <property type="entry name" value="PepSY"/>
    <property type="match status" value="1"/>
</dbReference>
<sequence>MTGNLWAMMITRAFSIVHQNRALRRLYRTSCGALLCIAFSTPALGDEHWQSLHDDVRRGELVELPVILDWLQAHYAGEILEVELERDDGSPTYEIEMLGPQGQVVEFEFDAGNGELVGMEGVNINAMRKAQ</sequence>
<dbReference type="RefSeq" id="WP_013333000.1">
    <property type="nucleotide sequence ID" value="NZ_CP087224.1"/>
</dbReference>
<dbReference type="InterPro" id="IPR025711">
    <property type="entry name" value="PepSY"/>
</dbReference>
<evidence type="ECO:0000313" key="3">
    <source>
        <dbReference type="Proteomes" id="UP000092504"/>
    </source>
</evidence>
<name>A0A1B8NV81_HALEL</name>
<reference evidence="2 3" key="1">
    <citation type="submission" date="2016-06" db="EMBL/GenBank/DDBJ databases">
        <title>Genome sequence of halotolerant plant growth promoting strain of Halomonas elongata HEK1 isolated from salterns of Rann of Kutch, Gujarat, India.</title>
        <authorList>
            <person name="Gaba S."/>
            <person name="Singh R.N."/>
            <person name="Abrol S."/>
            <person name="Kaushik R."/>
            <person name="Saxena A.K."/>
        </authorList>
    </citation>
    <scope>NUCLEOTIDE SEQUENCE [LARGE SCALE GENOMIC DNA]</scope>
    <source>
        <strain evidence="2 3">HEK1</strain>
    </source>
</reference>
<dbReference type="AlphaFoldDB" id="A0A1B8NV81"/>
<comment type="caution">
    <text evidence="2">The sequence shown here is derived from an EMBL/GenBank/DDBJ whole genome shotgun (WGS) entry which is preliminary data.</text>
</comment>
<feature type="domain" description="PepSY" evidence="1">
    <location>
        <begin position="72"/>
        <end position="120"/>
    </location>
</feature>
<accession>A0A1B8NV81</accession>
<protein>
    <recommendedName>
        <fullName evidence="1">PepSY domain-containing protein</fullName>
    </recommendedName>
</protein>
<dbReference type="OMA" id="HENEAPR"/>
<dbReference type="PATRIC" id="fig|2746.7.peg.2979"/>
<dbReference type="Proteomes" id="UP000092504">
    <property type="component" value="Unassembled WGS sequence"/>
</dbReference>
<organism evidence="2 3">
    <name type="scientific">Halomonas elongata</name>
    <dbReference type="NCBI Taxonomy" id="2746"/>
    <lineage>
        <taxon>Bacteria</taxon>
        <taxon>Pseudomonadati</taxon>
        <taxon>Pseudomonadota</taxon>
        <taxon>Gammaproteobacteria</taxon>
        <taxon>Oceanospirillales</taxon>
        <taxon>Halomonadaceae</taxon>
        <taxon>Halomonas</taxon>
    </lineage>
</organism>
<proteinExistence type="predicted"/>
<evidence type="ECO:0000313" key="2">
    <source>
        <dbReference type="EMBL" id="OBX33863.1"/>
    </source>
</evidence>
<dbReference type="Gene3D" id="3.10.450.40">
    <property type="match status" value="1"/>
</dbReference>